<name>A0ABU2N3W1_9ACTN</name>
<dbReference type="EMBL" id="JAVREL010000032">
    <property type="protein sequence ID" value="MDT0347409.1"/>
    <property type="molecule type" value="Genomic_DNA"/>
</dbReference>
<feature type="region of interest" description="Disordered" evidence="1">
    <location>
        <begin position="1"/>
        <end position="22"/>
    </location>
</feature>
<proteinExistence type="predicted"/>
<evidence type="ECO:0000313" key="3">
    <source>
        <dbReference type="Proteomes" id="UP001183246"/>
    </source>
</evidence>
<accession>A0ABU2N3W1</accession>
<sequence length="118" mass="12672">MDAAARAVDPGAGPAALRPPADARYTRRGDRLYLHLFARPFEHVHLPGLAGKAEYAQLLHDASEITFREIDPSAKAQQTSMGGQPAGTLTLTLPVLRADVAVPVVELFLTDEAEVTSR</sequence>
<dbReference type="Proteomes" id="UP001183246">
    <property type="component" value="Unassembled WGS sequence"/>
</dbReference>
<keyword evidence="3" id="KW-1185">Reference proteome</keyword>
<dbReference type="RefSeq" id="WP_311708533.1">
    <property type="nucleotide sequence ID" value="NZ_JAVREL010000032.1"/>
</dbReference>
<comment type="caution">
    <text evidence="2">The sequence shown here is derived from an EMBL/GenBank/DDBJ whole genome shotgun (WGS) entry which is preliminary data.</text>
</comment>
<gene>
    <name evidence="2" type="ORF">RM590_33275</name>
</gene>
<feature type="compositionally biased region" description="Low complexity" evidence="1">
    <location>
        <begin position="9"/>
        <end position="22"/>
    </location>
</feature>
<evidence type="ECO:0000313" key="2">
    <source>
        <dbReference type="EMBL" id="MDT0347409.1"/>
    </source>
</evidence>
<protein>
    <submittedName>
        <fullName evidence="2">Uncharacterized protein</fullName>
    </submittedName>
</protein>
<reference evidence="3" key="1">
    <citation type="submission" date="2023-07" db="EMBL/GenBank/DDBJ databases">
        <title>30 novel species of actinomycetes from the DSMZ collection.</title>
        <authorList>
            <person name="Nouioui I."/>
        </authorList>
    </citation>
    <scope>NUCLEOTIDE SEQUENCE [LARGE SCALE GENOMIC DNA]</scope>
    <source>
        <strain evidence="3">DSM 44938</strain>
    </source>
</reference>
<evidence type="ECO:0000256" key="1">
    <source>
        <dbReference type="SAM" id="MobiDB-lite"/>
    </source>
</evidence>
<organism evidence="2 3">
    <name type="scientific">Streptomyces litchfieldiae</name>
    <dbReference type="NCBI Taxonomy" id="3075543"/>
    <lineage>
        <taxon>Bacteria</taxon>
        <taxon>Bacillati</taxon>
        <taxon>Actinomycetota</taxon>
        <taxon>Actinomycetes</taxon>
        <taxon>Kitasatosporales</taxon>
        <taxon>Streptomycetaceae</taxon>
        <taxon>Streptomyces</taxon>
    </lineage>
</organism>